<dbReference type="PANTHER" id="PTHR12654:SF0">
    <property type="entry name" value="NON-LYSOSOMAL GLUCOSYLCERAMIDASE"/>
    <property type="match status" value="1"/>
</dbReference>
<organism evidence="3 4">
    <name type="scientific">Ranitomeya imitator</name>
    <name type="common">mimic poison frog</name>
    <dbReference type="NCBI Taxonomy" id="111125"/>
    <lineage>
        <taxon>Eukaryota</taxon>
        <taxon>Metazoa</taxon>
        <taxon>Chordata</taxon>
        <taxon>Craniata</taxon>
        <taxon>Vertebrata</taxon>
        <taxon>Euteleostomi</taxon>
        <taxon>Amphibia</taxon>
        <taxon>Batrachia</taxon>
        <taxon>Anura</taxon>
        <taxon>Neobatrachia</taxon>
        <taxon>Hyloidea</taxon>
        <taxon>Dendrobatidae</taxon>
        <taxon>Dendrobatinae</taxon>
        <taxon>Ranitomeya</taxon>
    </lineage>
</organism>
<feature type="domain" description="Glycosyl-hydrolase family 116 N-terminal" evidence="2">
    <location>
        <begin position="11"/>
        <end position="229"/>
    </location>
</feature>
<reference evidence="3" key="1">
    <citation type="submission" date="2023-07" db="EMBL/GenBank/DDBJ databases">
        <authorList>
            <person name="Stuckert A."/>
        </authorList>
    </citation>
    <scope>NUCLEOTIDE SEQUENCE</scope>
</reference>
<evidence type="ECO:0000313" key="3">
    <source>
        <dbReference type="EMBL" id="CAJ0956535.1"/>
    </source>
</evidence>
<dbReference type="Pfam" id="PF12215">
    <property type="entry name" value="Glyco_hydr_116N"/>
    <property type="match status" value="1"/>
</dbReference>
<dbReference type="SUPFAM" id="SSF48208">
    <property type="entry name" value="Six-hairpin glycosidases"/>
    <property type="match status" value="1"/>
</dbReference>
<gene>
    <name evidence="3" type="ORF">RIMI_LOCUS15587524</name>
</gene>
<proteinExistence type="predicted"/>
<comment type="caution">
    <text evidence="3">The sequence shown here is derived from an EMBL/GenBank/DDBJ whole genome shotgun (WGS) entry which is preliminary data.</text>
</comment>
<protein>
    <submittedName>
        <fullName evidence="3">Uncharacterized protein</fullName>
    </submittedName>
</protein>
<dbReference type="InterPro" id="IPR006775">
    <property type="entry name" value="GH116_catalytic"/>
</dbReference>
<dbReference type="InterPro" id="IPR052566">
    <property type="entry name" value="Non-lysos_glucosylceramidase"/>
</dbReference>
<dbReference type="InterPro" id="IPR008928">
    <property type="entry name" value="6-hairpin_glycosidase_sf"/>
</dbReference>
<keyword evidence="4" id="KW-1185">Reference proteome</keyword>
<sequence length="506" mass="56951">MELGLLWLSGVYYLPGQSLTLTCRQVSPIIPQDYKDSSLPAAVFIWDVESSAAEDVEVSIMFTMRNGSGSSSDRAGGHWNEPFHLHQNGHPVTGVLLHHCTSANPFTLGIAVRERPGIHSSYCTEFDPTGMGQEIWKDLLEDGRLNSSTGATSPTAKGKKTAAAVVAGCTVSPGGRGTLEFSLCWDMPRIRFGAGDKEYARRYTRFFFGSEGTAAPALCQHSLSHYEEWEEKIAMWQDPILQDELLPPWYKSALFNELYFVADGGTVWVEVLADDANDELMKAGQQQMAGMKSVLHEYGRFAYLEGQEYRMYNTYDVHFYASFALIMLWPQLEISLQYDMAAAVIHEDPERRKYLMSGSLAPVKSRNVVPHDIGDPEDEPWQKLNAYLIHDTADWKDLNLKFVLQVYRDYYMTKSSTYLQDMWPICQAVMDTALRFDLDGDGLIENSGFPDQTYDGWMMTGPSKEQPALAELLAAKYFNPFRRIYIVGHYRSAEDRGSSVIGLGVK</sequence>
<dbReference type="EMBL" id="CAUEEQ010042137">
    <property type="protein sequence ID" value="CAJ0956535.1"/>
    <property type="molecule type" value="Genomic_DNA"/>
</dbReference>
<evidence type="ECO:0000313" key="4">
    <source>
        <dbReference type="Proteomes" id="UP001176940"/>
    </source>
</evidence>
<feature type="domain" description="Glycosyl-hydrolase family 116 catalytic region" evidence="1">
    <location>
        <begin position="299"/>
        <end position="464"/>
    </location>
</feature>
<dbReference type="PANTHER" id="PTHR12654">
    <property type="entry name" value="BILE ACID BETA-GLUCOSIDASE-RELATED"/>
    <property type="match status" value="1"/>
</dbReference>
<evidence type="ECO:0000259" key="2">
    <source>
        <dbReference type="Pfam" id="PF12215"/>
    </source>
</evidence>
<dbReference type="InterPro" id="IPR024462">
    <property type="entry name" value="GH116_N"/>
</dbReference>
<accession>A0ABN9M1L6</accession>
<name>A0ABN9M1L6_9NEOB</name>
<evidence type="ECO:0000259" key="1">
    <source>
        <dbReference type="Pfam" id="PF04685"/>
    </source>
</evidence>
<dbReference type="Pfam" id="PF04685">
    <property type="entry name" value="DUF608"/>
    <property type="match status" value="1"/>
</dbReference>
<dbReference type="Proteomes" id="UP001176940">
    <property type="component" value="Unassembled WGS sequence"/>
</dbReference>